<organism evidence="2 3">
    <name type="scientific">Faecalicatena contorta</name>
    <dbReference type="NCBI Taxonomy" id="39482"/>
    <lineage>
        <taxon>Bacteria</taxon>
        <taxon>Bacillati</taxon>
        <taxon>Bacillota</taxon>
        <taxon>Clostridia</taxon>
        <taxon>Lachnospirales</taxon>
        <taxon>Lachnospiraceae</taxon>
        <taxon>Faecalicatena</taxon>
    </lineage>
</organism>
<dbReference type="STRING" id="39482.ERS852491_02025"/>
<dbReference type="EMBL" id="CYZU01000016">
    <property type="protein sequence ID" value="CUO37657.1"/>
    <property type="molecule type" value="Genomic_DNA"/>
</dbReference>
<gene>
    <name evidence="2" type="ORF">ERS852491_02025</name>
</gene>
<sequence>MKKRFNFGRLGALALALTLITTCLTGGTLAKYTSSTVGTGTATVAKWAVVLKANGTNQTSETFTFDLTDTGINKSNVVDKKIAPGSTGSIPIEIDAAGSEVAATLSYTIDKSAIGTVPIKFYTDENLTTEVNWVENKLSESKEMTKEATGDATKLTKTIYWKWVTENDNQDTAKGSTEPADKGTITITLKAEQKIESPSTP</sequence>
<accession>A0A174EK78</accession>
<feature type="signal peptide" evidence="1">
    <location>
        <begin position="1"/>
        <end position="30"/>
    </location>
</feature>
<dbReference type="RefSeq" id="WP_055152864.1">
    <property type="nucleotide sequence ID" value="NZ_CYZU01000016.1"/>
</dbReference>
<dbReference type="OrthoDB" id="2088214at2"/>
<dbReference type="AlphaFoldDB" id="A0A174EK78"/>
<dbReference type="Proteomes" id="UP000095544">
    <property type="component" value="Unassembled WGS sequence"/>
</dbReference>
<proteinExistence type="predicted"/>
<evidence type="ECO:0000313" key="3">
    <source>
        <dbReference type="Proteomes" id="UP000095544"/>
    </source>
</evidence>
<keyword evidence="1" id="KW-0732">Signal</keyword>
<feature type="chain" id="PRO_5008020840" evidence="1">
    <location>
        <begin position="31"/>
        <end position="201"/>
    </location>
</feature>
<evidence type="ECO:0000256" key="1">
    <source>
        <dbReference type="SAM" id="SignalP"/>
    </source>
</evidence>
<reference evidence="2 3" key="1">
    <citation type="submission" date="2015-09" db="EMBL/GenBank/DDBJ databases">
        <authorList>
            <consortium name="Pathogen Informatics"/>
        </authorList>
    </citation>
    <scope>NUCLEOTIDE SEQUENCE [LARGE SCALE GENOMIC DNA]</scope>
    <source>
        <strain evidence="2 3">2789STDY5834876</strain>
    </source>
</reference>
<protein>
    <submittedName>
        <fullName evidence="2">Uncharacterized protein</fullName>
    </submittedName>
</protein>
<name>A0A174EK78_9FIRM</name>
<evidence type="ECO:0000313" key="2">
    <source>
        <dbReference type="EMBL" id="CUO37657.1"/>
    </source>
</evidence>